<feature type="non-terminal residue" evidence="3">
    <location>
        <position position="88"/>
    </location>
</feature>
<dbReference type="EMBL" id="LGUT01003191">
    <property type="protein sequence ID" value="KOG85796.1"/>
    <property type="molecule type" value="Genomic_DNA"/>
</dbReference>
<dbReference type="SUPFAM" id="SSF51735">
    <property type="entry name" value="NAD(P)-binding Rossmann-fold domains"/>
    <property type="match status" value="1"/>
</dbReference>
<accession>A0ABR5IXX0</accession>
<keyword evidence="4" id="KW-1185">Reference proteome</keyword>
<dbReference type="Pfam" id="PF02737">
    <property type="entry name" value="3HCDH_N"/>
    <property type="match status" value="1"/>
</dbReference>
<proteinExistence type="inferred from homology"/>
<comment type="similarity">
    <text evidence="1">Belongs to the 3-hydroxyacyl-CoA dehydrogenase family.</text>
</comment>
<reference evidence="3 4" key="1">
    <citation type="submission" date="2015-07" db="EMBL/GenBank/DDBJ databases">
        <authorList>
            <person name="Ju K.-S."/>
            <person name="Doroghazi J.R."/>
            <person name="Metcalf W.W."/>
        </authorList>
    </citation>
    <scope>NUCLEOTIDE SEQUENCE [LARGE SCALE GENOMIC DNA]</scope>
    <source>
        <strain evidence="3 4">NRRL B-3589</strain>
    </source>
</reference>
<dbReference type="PANTHER" id="PTHR48075">
    <property type="entry name" value="3-HYDROXYACYL-COA DEHYDROGENASE FAMILY PROTEIN"/>
    <property type="match status" value="1"/>
</dbReference>
<evidence type="ECO:0000259" key="2">
    <source>
        <dbReference type="Pfam" id="PF02737"/>
    </source>
</evidence>
<name>A0ABR5IXX0_9ACTN</name>
<dbReference type="Proteomes" id="UP000037020">
    <property type="component" value="Unassembled WGS sequence"/>
</dbReference>
<evidence type="ECO:0000256" key="1">
    <source>
        <dbReference type="ARBA" id="ARBA00009463"/>
    </source>
</evidence>
<protein>
    <recommendedName>
        <fullName evidence="2">3-hydroxyacyl-CoA dehydrogenase NAD binding domain-containing protein</fullName>
    </recommendedName>
</protein>
<sequence>ARLHPARALAELADAELVIEAVVEDPAVKQKLFTELEEFVGDACLLATNTSSLSVTAVAGALRTPGRFAGLHFFNPAPLLPLVEVVRG</sequence>
<comment type="caution">
    <text evidence="3">The sequence shown here is derived from an EMBL/GenBank/DDBJ whole genome shotgun (WGS) entry which is preliminary data.</text>
</comment>
<dbReference type="PANTHER" id="PTHR48075:SF5">
    <property type="entry name" value="3-HYDROXYBUTYRYL-COA DEHYDROGENASE"/>
    <property type="match status" value="1"/>
</dbReference>
<dbReference type="Gene3D" id="3.40.50.720">
    <property type="entry name" value="NAD(P)-binding Rossmann-like Domain"/>
    <property type="match status" value="1"/>
</dbReference>
<feature type="non-terminal residue" evidence="3">
    <location>
        <position position="1"/>
    </location>
</feature>
<dbReference type="InterPro" id="IPR006176">
    <property type="entry name" value="3-OHacyl-CoA_DH_NAD-bd"/>
</dbReference>
<organism evidence="3 4">
    <name type="scientific">Streptomyces varsoviensis</name>
    <dbReference type="NCBI Taxonomy" id="67373"/>
    <lineage>
        <taxon>Bacteria</taxon>
        <taxon>Bacillati</taxon>
        <taxon>Actinomycetota</taxon>
        <taxon>Actinomycetes</taxon>
        <taxon>Kitasatosporales</taxon>
        <taxon>Streptomycetaceae</taxon>
        <taxon>Streptomyces</taxon>
    </lineage>
</organism>
<feature type="domain" description="3-hydroxyacyl-CoA dehydrogenase NAD binding" evidence="2">
    <location>
        <begin position="2"/>
        <end position="88"/>
    </location>
</feature>
<evidence type="ECO:0000313" key="3">
    <source>
        <dbReference type="EMBL" id="KOG85796.1"/>
    </source>
</evidence>
<dbReference type="InterPro" id="IPR036291">
    <property type="entry name" value="NAD(P)-bd_dom_sf"/>
</dbReference>
<gene>
    <name evidence="3" type="ORF">ADK38_34655</name>
</gene>
<evidence type="ECO:0000313" key="4">
    <source>
        <dbReference type="Proteomes" id="UP000037020"/>
    </source>
</evidence>